<feature type="compositionally biased region" description="Pro residues" evidence="1">
    <location>
        <begin position="346"/>
        <end position="356"/>
    </location>
</feature>
<reference evidence="2" key="1">
    <citation type="journal article" date="2020" name="Nature">
        <title>Giant virus diversity and host interactions through global metagenomics.</title>
        <authorList>
            <person name="Schulz F."/>
            <person name="Roux S."/>
            <person name="Paez-Espino D."/>
            <person name="Jungbluth S."/>
            <person name="Walsh D.A."/>
            <person name="Denef V.J."/>
            <person name="McMahon K.D."/>
            <person name="Konstantinidis K.T."/>
            <person name="Eloe-Fadrosh E.A."/>
            <person name="Kyrpides N.C."/>
            <person name="Woyke T."/>
        </authorList>
    </citation>
    <scope>NUCLEOTIDE SEQUENCE</scope>
    <source>
        <strain evidence="2">GVMAG-M-3300000115-19</strain>
    </source>
</reference>
<dbReference type="AlphaFoldDB" id="A0A6C0EFD1"/>
<evidence type="ECO:0000313" key="2">
    <source>
        <dbReference type="EMBL" id="QHT27907.1"/>
    </source>
</evidence>
<evidence type="ECO:0000256" key="1">
    <source>
        <dbReference type="SAM" id="MobiDB-lite"/>
    </source>
</evidence>
<accession>A0A6C0EFD1</accession>
<feature type="region of interest" description="Disordered" evidence="1">
    <location>
        <begin position="335"/>
        <end position="367"/>
    </location>
</feature>
<feature type="compositionally biased region" description="Low complexity" evidence="1">
    <location>
        <begin position="357"/>
        <end position="367"/>
    </location>
</feature>
<dbReference type="EMBL" id="MN738844">
    <property type="protein sequence ID" value="QHT27907.1"/>
    <property type="molecule type" value="Genomic_DNA"/>
</dbReference>
<sequence length="379" mass="43167">MSFETTYIKKKIISEIKKELNLKDILDEVKKTIQSKYDILTTLKKYITKIENEGTKLEDIIGYNKETFIDDIVKKLYEGRNPINKNEEKKLKKLLIEGLEDPSKLESWRRHMKKINAMIKKDNADKCYEHFKSSPGVASLDIRFDEAPHPSFTKDDLNIITTIQEYANLYMEIDPTPNNPTPNNPTLKSLYSKAKELTLDDIKDKDKVSIISIIKINEDYYIIPTAICLLYYITEDLKGMMIDNYSPDYYVVLRGVIDVGELSPIKTKPNIEGNIIKDDNELYETESVKCQFLLTQSRCELLIIPDKPTDTKTIDFKKHIQHSLKASSFNVMDDIEQQRKLANEKSPPPSSPPSSPPASSKESIDAATAVSIAAAASSN</sequence>
<protein>
    <submittedName>
        <fullName evidence="2">Uncharacterized protein</fullName>
    </submittedName>
</protein>
<name>A0A6C0EFD1_9ZZZZ</name>
<proteinExistence type="predicted"/>
<organism evidence="2">
    <name type="scientific">viral metagenome</name>
    <dbReference type="NCBI Taxonomy" id="1070528"/>
    <lineage>
        <taxon>unclassified sequences</taxon>
        <taxon>metagenomes</taxon>
        <taxon>organismal metagenomes</taxon>
    </lineage>
</organism>